<accession>A0A9P1HC76</accession>
<evidence type="ECO:0000313" key="4">
    <source>
        <dbReference type="Proteomes" id="UP000838763"/>
    </source>
</evidence>
<keyword evidence="2" id="KW-1133">Transmembrane helix</keyword>
<feature type="transmembrane region" description="Helical" evidence="2">
    <location>
        <begin position="762"/>
        <end position="780"/>
    </location>
</feature>
<gene>
    <name evidence="3" type="ORF">PPNO1_LOCUS9214</name>
</gene>
<keyword evidence="4" id="KW-1185">Reference proteome</keyword>
<feature type="transmembrane region" description="Helical" evidence="2">
    <location>
        <begin position="733"/>
        <end position="750"/>
    </location>
</feature>
<sequence length="790" mass="84262">MGVYRVLDPVRDWDRAHRWTMSKQLWEAPTSFDFFQVWKEKPQHVIEGFNMEGFLKAGSGADVDEFGRLLLVEFMGIDDTKQWFADTGESVIRAWECVAVEEVDLGQVITATKTLDIGSRTRRACAHPDHNPDHILDLVLDLDHDWPPPRATTMIPSSDESSGDARAPHAVVAALCTSLVAADATKYARGRRLMGSGALAEVTGYAWRWWAHHLGAGGGVVDGDVVGAVCGGALEAVDSLKGAVVTVVERKGEEKSRCGSGGGTVGSIRAEKVVQAVEGVVAVLVGLGRVDCIGDRLGEVREVAGSVGRSGPGGAERKRGMEKKDLEVPRRVSEEVARRDAILSRLNADQKEVALLVVRLADSFAELVNMVDCCPELDECPADMAAAGGLSPVQAVRRFADWSETLAEHCFLPIPGSSTAAASIVSSPSPSMPIAAADHEPARARGASTLPSERGAEKQAPSSWAKSAGFLKRTLSLGTWTGRHYTILAFGLARHLARSKDTTILPNPLSLRPHFAADLWPKAKASLLGRGHRHALAISVLAVLVHQIRRILLPTAAQPLHHAPLTNLKLALRNPAYFIDSALSVTARQVLVALVQKHLFDRLVGHLALSVLVRDAEVRGAGRAHVAAAASDAQDPFSRPVLDTAQILYVAWVLAGLEYLFSQVALAASFAMAYARLLPPLAPAPSHTAYLRRALAARPLYAVLLHGFLVAHACLSTASLASACLLGASAGRMGLLAGAAAVAGATAYVTRFSNKLYMALELSDGFLVAALCGCAIQYVARAYVGSHRDL</sequence>
<keyword evidence="2" id="KW-0812">Transmembrane</keyword>
<name>A0A9P1HC76_9PEZI</name>
<reference evidence="3" key="1">
    <citation type="submission" date="2022-11" db="EMBL/GenBank/DDBJ databases">
        <authorList>
            <person name="Scott C."/>
            <person name="Bruce N."/>
        </authorList>
    </citation>
    <scope>NUCLEOTIDE SEQUENCE</scope>
</reference>
<comment type="caution">
    <text evidence="3">The sequence shown here is derived from an EMBL/GenBank/DDBJ whole genome shotgun (WGS) entry which is preliminary data.</text>
</comment>
<dbReference type="AlphaFoldDB" id="A0A9P1HC76"/>
<feature type="region of interest" description="Disordered" evidence="1">
    <location>
        <begin position="442"/>
        <end position="461"/>
    </location>
</feature>
<feature type="transmembrane region" description="Helical" evidence="2">
    <location>
        <begin position="699"/>
        <end position="721"/>
    </location>
</feature>
<protein>
    <submittedName>
        <fullName evidence="3">Uncharacterized protein</fullName>
    </submittedName>
</protein>
<evidence type="ECO:0000313" key="3">
    <source>
        <dbReference type="EMBL" id="CAI4219661.1"/>
    </source>
</evidence>
<dbReference type="EMBL" id="CALLCH030000020">
    <property type="protein sequence ID" value="CAI4219661.1"/>
    <property type="molecule type" value="Genomic_DNA"/>
</dbReference>
<keyword evidence="2" id="KW-0472">Membrane</keyword>
<evidence type="ECO:0000256" key="2">
    <source>
        <dbReference type="SAM" id="Phobius"/>
    </source>
</evidence>
<proteinExistence type="predicted"/>
<dbReference type="Proteomes" id="UP000838763">
    <property type="component" value="Unassembled WGS sequence"/>
</dbReference>
<organism evidence="3 4">
    <name type="scientific">Parascedosporium putredinis</name>
    <dbReference type="NCBI Taxonomy" id="1442378"/>
    <lineage>
        <taxon>Eukaryota</taxon>
        <taxon>Fungi</taxon>
        <taxon>Dikarya</taxon>
        <taxon>Ascomycota</taxon>
        <taxon>Pezizomycotina</taxon>
        <taxon>Sordariomycetes</taxon>
        <taxon>Hypocreomycetidae</taxon>
        <taxon>Microascales</taxon>
        <taxon>Microascaceae</taxon>
        <taxon>Parascedosporium</taxon>
    </lineage>
</organism>
<dbReference type="OrthoDB" id="9930022at2759"/>
<evidence type="ECO:0000256" key="1">
    <source>
        <dbReference type="SAM" id="MobiDB-lite"/>
    </source>
</evidence>